<comment type="subcellular location">
    <subcellularLocation>
        <location evidence="1">Membrane</location>
        <topology evidence="1">Multi-pass membrane protein</topology>
    </subcellularLocation>
</comment>
<comment type="similarity">
    <text evidence="2">Belongs to the amino acid/polyamine transporter 2 family.</text>
</comment>
<feature type="region of interest" description="Disordered" evidence="6">
    <location>
        <begin position="61"/>
        <end position="80"/>
    </location>
</feature>
<dbReference type="Proteomes" id="UP001149813">
    <property type="component" value="Unassembled WGS sequence"/>
</dbReference>
<comment type="caution">
    <text evidence="9">The sequence shown here is derived from an EMBL/GenBank/DDBJ whole genome shotgun (WGS) entry which is preliminary data.</text>
</comment>
<feature type="transmembrane region" description="Helical" evidence="7">
    <location>
        <begin position="406"/>
        <end position="427"/>
    </location>
</feature>
<evidence type="ECO:0000256" key="1">
    <source>
        <dbReference type="ARBA" id="ARBA00004141"/>
    </source>
</evidence>
<keyword evidence="5 7" id="KW-0472">Membrane</keyword>
<dbReference type="OrthoDB" id="1684102at2759"/>
<accession>A0A9W7Y130</accession>
<feature type="transmembrane region" description="Helical" evidence="7">
    <location>
        <begin position="629"/>
        <end position="648"/>
    </location>
</feature>
<dbReference type="PANTHER" id="PTHR22950:SF666">
    <property type="entry name" value="VACUOLAR AMINO ACID TRANSPORTER 4"/>
    <property type="match status" value="1"/>
</dbReference>
<dbReference type="AlphaFoldDB" id="A0A9W7Y130"/>
<dbReference type="InterPro" id="IPR013057">
    <property type="entry name" value="AA_transpt_TM"/>
</dbReference>
<feature type="transmembrane region" description="Helical" evidence="7">
    <location>
        <begin position="595"/>
        <end position="617"/>
    </location>
</feature>
<proteinExistence type="inferred from homology"/>
<evidence type="ECO:0000313" key="10">
    <source>
        <dbReference type="Proteomes" id="UP001149813"/>
    </source>
</evidence>
<organism evidence="9 10">
    <name type="scientific">Coemansia erecta</name>
    <dbReference type="NCBI Taxonomy" id="147472"/>
    <lineage>
        <taxon>Eukaryota</taxon>
        <taxon>Fungi</taxon>
        <taxon>Fungi incertae sedis</taxon>
        <taxon>Zoopagomycota</taxon>
        <taxon>Kickxellomycotina</taxon>
        <taxon>Kickxellomycetes</taxon>
        <taxon>Kickxellales</taxon>
        <taxon>Kickxellaceae</taxon>
        <taxon>Coemansia</taxon>
    </lineage>
</organism>
<sequence length="666" mass="70933">MAAAAPSDTSSDAEHRLPSNAQRQTPPQTQIPIQIQTPALRIASSSSPQSIRRVSESIARATDRLASTPPSLPASLPRSLHMDDAPLGASVAARRLHRHLVTRPADSDGYAGGESDGAASDSDAASVSTATRGVPVDPLTLASGDVTYGIYRWHRRAGDEASGAGSPGHRRGSSLGMVSDAERVQRQMAAPGAFRRHFVQERARQQGRMANIVTANFVDFIALYGHFAGEDYPSDEDESEAEADADAERAPLLQRQGSTRSLQATASDGKAFFLLLKAFVGTGVLVLPRAFSNGGLAASAVTMLAVAWYAWHCMVLLGDVYLVVGGSYSDLGHRLLGRWAGRLITVSVLLAQIGFCAAYTIFVATNARDLWNTLTRCRHDLAPAGWVALQLLAYVPLAWVRRIKHFAPFAVAANAFIMLGLAYVLAFDVGELATHGVSPDVVAVNTARFPLLVGTSVFAFEGVTLVIPVVDSMANKQRFPQVLTRALGVCVVAFVAIGALSYLALGDSVDAVVLVNLPPVAPTFAVQLLYSLAIMMSVPLQLFPAVRILEAAVFPRALSGKRNAGVKWRKNFFRALVVLMVALVAVVGADRLDNFIAIIGAFSCTPLSFIYPAALHYRITAGRWTRAKDVCLALVGSVILVYVTYIGIASWGSSAPSIDKCASTNP</sequence>
<dbReference type="PANTHER" id="PTHR22950">
    <property type="entry name" value="AMINO ACID TRANSPORTER"/>
    <property type="match status" value="1"/>
</dbReference>
<protein>
    <recommendedName>
        <fullName evidence="8">Amino acid transporter transmembrane domain-containing protein</fullName>
    </recommendedName>
</protein>
<feature type="transmembrane region" description="Helical" evidence="7">
    <location>
        <begin position="382"/>
        <end position="399"/>
    </location>
</feature>
<gene>
    <name evidence="9" type="ORF">LPJ53_002574</name>
</gene>
<dbReference type="EMBL" id="JANBOJ010000083">
    <property type="protein sequence ID" value="KAJ1723051.1"/>
    <property type="molecule type" value="Genomic_DNA"/>
</dbReference>
<dbReference type="Pfam" id="PF01490">
    <property type="entry name" value="Aa_trans"/>
    <property type="match status" value="1"/>
</dbReference>
<feature type="transmembrane region" description="Helical" evidence="7">
    <location>
        <begin position="571"/>
        <end position="589"/>
    </location>
</feature>
<keyword evidence="3 7" id="KW-0812">Transmembrane</keyword>
<feature type="transmembrane region" description="Helical" evidence="7">
    <location>
        <begin position="447"/>
        <end position="470"/>
    </location>
</feature>
<feature type="transmembrane region" description="Helical" evidence="7">
    <location>
        <begin position="271"/>
        <end position="291"/>
    </location>
</feature>
<keyword evidence="10" id="KW-1185">Reference proteome</keyword>
<dbReference type="GO" id="GO:0005774">
    <property type="term" value="C:vacuolar membrane"/>
    <property type="evidence" value="ECO:0007669"/>
    <property type="project" value="TreeGrafter"/>
</dbReference>
<reference evidence="9" key="1">
    <citation type="submission" date="2022-07" db="EMBL/GenBank/DDBJ databases">
        <title>Phylogenomic reconstructions and comparative analyses of Kickxellomycotina fungi.</title>
        <authorList>
            <person name="Reynolds N.K."/>
            <person name="Stajich J.E."/>
            <person name="Barry K."/>
            <person name="Grigoriev I.V."/>
            <person name="Crous P."/>
            <person name="Smith M.E."/>
        </authorList>
    </citation>
    <scope>NUCLEOTIDE SEQUENCE</scope>
    <source>
        <strain evidence="9">NBRC 32514</strain>
    </source>
</reference>
<evidence type="ECO:0000256" key="2">
    <source>
        <dbReference type="ARBA" id="ARBA00008066"/>
    </source>
</evidence>
<feature type="region of interest" description="Disordered" evidence="6">
    <location>
        <begin position="1"/>
        <end position="31"/>
    </location>
</feature>
<dbReference type="Gene3D" id="1.20.1740.10">
    <property type="entry name" value="Amino acid/polyamine transporter I"/>
    <property type="match status" value="1"/>
</dbReference>
<feature type="region of interest" description="Disordered" evidence="6">
    <location>
        <begin position="104"/>
        <end position="130"/>
    </location>
</feature>
<feature type="compositionally biased region" description="Low complexity" evidence="6">
    <location>
        <begin position="116"/>
        <end position="126"/>
    </location>
</feature>
<keyword evidence="4 7" id="KW-1133">Transmembrane helix</keyword>
<evidence type="ECO:0000256" key="7">
    <source>
        <dbReference type="SAM" id="Phobius"/>
    </source>
</evidence>
<evidence type="ECO:0000256" key="4">
    <source>
        <dbReference type="ARBA" id="ARBA00022989"/>
    </source>
</evidence>
<evidence type="ECO:0000256" key="3">
    <source>
        <dbReference type="ARBA" id="ARBA00022692"/>
    </source>
</evidence>
<feature type="compositionally biased region" description="Low complexity" evidence="6">
    <location>
        <begin position="64"/>
        <end position="79"/>
    </location>
</feature>
<evidence type="ECO:0000256" key="5">
    <source>
        <dbReference type="ARBA" id="ARBA00023136"/>
    </source>
</evidence>
<feature type="region of interest" description="Disordered" evidence="6">
    <location>
        <begin position="232"/>
        <end position="258"/>
    </location>
</feature>
<feature type="transmembrane region" description="Helical" evidence="7">
    <location>
        <begin position="524"/>
        <end position="550"/>
    </location>
</feature>
<feature type="domain" description="Amino acid transporter transmembrane" evidence="8">
    <location>
        <begin position="266"/>
        <end position="648"/>
    </location>
</feature>
<dbReference type="GO" id="GO:0015179">
    <property type="term" value="F:L-amino acid transmembrane transporter activity"/>
    <property type="evidence" value="ECO:0007669"/>
    <property type="project" value="TreeGrafter"/>
</dbReference>
<evidence type="ECO:0000256" key="6">
    <source>
        <dbReference type="SAM" id="MobiDB-lite"/>
    </source>
</evidence>
<feature type="transmembrane region" description="Helical" evidence="7">
    <location>
        <begin position="297"/>
        <end position="322"/>
    </location>
</feature>
<feature type="transmembrane region" description="Helical" evidence="7">
    <location>
        <begin position="343"/>
        <end position="362"/>
    </location>
</feature>
<evidence type="ECO:0000259" key="8">
    <source>
        <dbReference type="Pfam" id="PF01490"/>
    </source>
</evidence>
<evidence type="ECO:0000313" key="9">
    <source>
        <dbReference type="EMBL" id="KAJ1723051.1"/>
    </source>
</evidence>
<feature type="compositionally biased region" description="Acidic residues" evidence="6">
    <location>
        <begin position="232"/>
        <end position="245"/>
    </location>
</feature>
<feature type="compositionally biased region" description="Low complexity" evidence="6">
    <location>
        <begin position="1"/>
        <end position="10"/>
    </location>
</feature>
<feature type="transmembrane region" description="Helical" evidence="7">
    <location>
        <begin position="482"/>
        <end position="504"/>
    </location>
</feature>
<name>A0A9W7Y130_9FUNG</name>